<keyword evidence="3" id="KW-1185">Reference proteome</keyword>
<dbReference type="Pfam" id="PF09991">
    <property type="entry name" value="DUF2232"/>
    <property type="match status" value="1"/>
</dbReference>
<feature type="transmembrane region" description="Helical" evidence="1">
    <location>
        <begin position="12"/>
        <end position="43"/>
    </location>
</feature>
<feature type="transmembrane region" description="Helical" evidence="1">
    <location>
        <begin position="171"/>
        <end position="195"/>
    </location>
</feature>
<dbReference type="InterPro" id="IPR018710">
    <property type="entry name" value="DUF2232"/>
</dbReference>
<sequence>MKNVHKLTEGALFLAIFAVLLLITLYLPVLGIVVNLFLALPFILFAAKNDRKSSLVFLVASILISLIVGTFLAIPLALAYGLTGIVMGDFIREKKSRVAVFISGSLVFLVSLVIQYAVAVALFEMDFIKESILVFKESVSMSVEMLNNLGQTPNETLVEQLEASVEMMESLIPSLFVMASFLIVFLIQLVSFPIIKRFGVDIAGWKPFRELQLPKSLLWYYLITLVASLMINPGEGSFFFLAIVNLSFVLQFFMIAQGLAFVYYISYIKSFPKAIPIIITVLMFFIPIVLYIVRILGIIDLGFDLRKRIGEKR</sequence>
<dbReference type="Proteomes" id="UP001601059">
    <property type="component" value="Unassembled WGS sequence"/>
</dbReference>
<evidence type="ECO:0000313" key="3">
    <source>
        <dbReference type="Proteomes" id="UP001601059"/>
    </source>
</evidence>
<keyword evidence="1" id="KW-0812">Transmembrane</keyword>
<dbReference type="EMBL" id="JBIACK010000024">
    <property type="protein sequence ID" value="MFE8704093.1"/>
    <property type="molecule type" value="Genomic_DNA"/>
</dbReference>
<feature type="transmembrane region" description="Helical" evidence="1">
    <location>
        <begin position="277"/>
        <end position="299"/>
    </location>
</feature>
<feature type="transmembrane region" description="Helical" evidence="1">
    <location>
        <begin position="55"/>
        <end position="86"/>
    </location>
</feature>
<accession>A0ABW6KMH4</accession>
<evidence type="ECO:0000256" key="1">
    <source>
        <dbReference type="SAM" id="Phobius"/>
    </source>
</evidence>
<evidence type="ECO:0000313" key="2">
    <source>
        <dbReference type="EMBL" id="MFE8704093.1"/>
    </source>
</evidence>
<dbReference type="PANTHER" id="PTHR41324:SF1">
    <property type="entry name" value="DUF2232 DOMAIN-CONTAINING PROTEIN"/>
    <property type="match status" value="1"/>
</dbReference>
<feature type="transmembrane region" description="Helical" evidence="1">
    <location>
        <begin position="98"/>
        <end position="123"/>
    </location>
</feature>
<feature type="transmembrane region" description="Helical" evidence="1">
    <location>
        <begin position="238"/>
        <end position="265"/>
    </location>
</feature>
<organism evidence="2 3">
    <name type="scientific">Cytobacillus spartinae</name>
    <dbReference type="NCBI Taxonomy" id="3299023"/>
    <lineage>
        <taxon>Bacteria</taxon>
        <taxon>Bacillati</taxon>
        <taxon>Bacillota</taxon>
        <taxon>Bacilli</taxon>
        <taxon>Bacillales</taxon>
        <taxon>Bacillaceae</taxon>
        <taxon>Cytobacillus</taxon>
    </lineage>
</organism>
<gene>
    <name evidence="2" type="ORF">ACFYKX_26350</name>
</gene>
<keyword evidence="1" id="KW-1133">Transmembrane helix</keyword>
<dbReference type="PANTHER" id="PTHR41324">
    <property type="entry name" value="MEMBRANE PROTEIN-RELATED"/>
    <property type="match status" value="1"/>
</dbReference>
<reference evidence="2 3" key="1">
    <citation type="submission" date="2024-08" db="EMBL/GenBank/DDBJ databases">
        <title>Two novel Cytobacillus novel species.</title>
        <authorList>
            <person name="Liu G."/>
        </authorList>
    </citation>
    <scope>NUCLEOTIDE SEQUENCE [LARGE SCALE GENOMIC DNA]</scope>
    <source>
        <strain evidence="2 3">FJAT-54145</strain>
    </source>
</reference>
<name>A0ABW6KMH4_9BACI</name>
<protein>
    <submittedName>
        <fullName evidence="2">YybS family protein</fullName>
    </submittedName>
</protein>
<feature type="transmembrane region" description="Helical" evidence="1">
    <location>
        <begin position="216"/>
        <end position="232"/>
    </location>
</feature>
<comment type="caution">
    <text evidence="2">The sequence shown here is derived from an EMBL/GenBank/DDBJ whole genome shotgun (WGS) entry which is preliminary data.</text>
</comment>
<proteinExistence type="predicted"/>
<dbReference type="RefSeq" id="WP_389365169.1">
    <property type="nucleotide sequence ID" value="NZ_JBIACK010000024.1"/>
</dbReference>
<keyword evidence="1" id="KW-0472">Membrane</keyword>